<reference evidence="3 4" key="1">
    <citation type="submission" date="2021-02" db="EMBL/GenBank/DDBJ databases">
        <title>Lysobacter arenosi sp. nov., isolated from soil of gangwondo yeongwol, south Korea.</title>
        <authorList>
            <person name="Kim K.R."/>
            <person name="Kim K.H."/>
            <person name="Jeon C.O."/>
        </authorList>
    </citation>
    <scope>NUCLEOTIDE SEQUENCE [LARGE SCALE GENOMIC DNA]</scope>
    <source>
        <strain evidence="3 4">R7</strain>
    </source>
</reference>
<protein>
    <submittedName>
        <fullName evidence="3">DUF3106 domain-containing protein</fullName>
    </submittedName>
</protein>
<evidence type="ECO:0000256" key="1">
    <source>
        <dbReference type="SAM" id="MobiDB-lite"/>
    </source>
</evidence>
<accession>A0ABX7RGQ3</accession>
<feature type="chain" id="PRO_5045304809" evidence="2">
    <location>
        <begin position="35"/>
        <end position="166"/>
    </location>
</feature>
<feature type="region of interest" description="Disordered" evidence="1">
    <location>
        <begin position="140"/>
        <end position="166"/>
    </location>
</feature>
<dbReference type="Pfam" id="PF11304">
    <property type="entry name" value="DUF3106"/>
    <property type="match status" value="1"/>
</dbReference>
<evidence type="ECO:0000313" key="4">
    <source>
        <dbReference type="Proteomes" id="UP000663400"/>
    </source>
</evidence>
<name>A0ABX7RGQ3_9GAMM</name>
<sequence length="166" mass="19159">MRTASPAFRLTTSARLTRAAAVVALLVAASPVFATDPPKEVATAPAKSLPAWEQLTPAQREQLIAPVRERWNNQPEERQRMLDRAERWQQMTPEQRKQARHGMKRWEHMSPEQREQMRALYAKMRGMDETQRAALKTQFRAMTPEQRRAWVQANPAPPEKDGPPQR</sequence>
<feature type="signal peptide" evidence="2">
    <location>
        <begin position="1"/>
        <end position="34"/>
    </location>
</feature>
<organism evidence="3 4">
    <name type="scientific">Lysobacter arenosi</name>
    <dbReference type="NCBI Taxonomy" id="2795387"/>
    <lineage>
        <taxon>Bacteria</taxon>
        <taxon>Pseudomonadati</taxon>
        <taxon>Pseudomonadota</taxon>
        <taxon>Gammaproteobacteria</taxon>
        <taxon>Lysobacterales</taxon>
        <taxon>Lysobacteraceae</taxon>
        <taxon>Lysobacter</taxon>
    </lineage>
</organism>
<dbReference type="InterPro" id="IPR021455">
    <property type="entry name" value="DUF3106"/>
</dbReference>
<dbReference type="EMBL" id="CP071517">
    <property type="protein sequence ID" value="QSX76592.1"/>
    <property type="molecule type" value="Genomic_DNA"/>
</dbReference>
<proteinExistence type="predicted"/>
<keyword evidence="2" id="KW-0732">Signal</keyword>
<dbReference type="RefSeq" id="WP_200606566.1">
    <property type="nucleotide sequence ID" value="NZ_CP071517.1"/>
</dbReference>
<feature type="compositionally biased region" description="Basic and acidic residues" evidence="1">
    <location>
        <begin position="104"/>
        <end position="114"/>
    </location>
</feature>
<evidence type="ECO:0000313" key="3">
    <source>
        <dbReference type="EMBL" id="QSX76592.1"/>
    </source>
</evidence>
<evidence type="ECO:0000256" key="2">
    <source>
        <dbReference type="SAM" id="SignalP"/>
    </source>
</evidence>
<keyword evidence="4" id="KW-1185">Reference proteome</keyword>
<feature type="region of interest" description="Disordered" evidence="1">
    <location>
        <begin position="85"/>
        <end position="114"/>
    </location>
</feature>
<dbReference type="Proteomes" id="UP000663400">
    <property type="component" value="Chromosome"/>
</dbReference>
<gene>
    <name evidence="3" type="ORF">HIV01_009065</name>
</gene>